<dbReference type="Proteomes" id="UP000243250">
    <property type="component" value="Unassembled WGS sequence"/>
</dbReference>
<evidence type="ECO:0000313" key="2">
    <source>
        <dbReference type="Proteomes" id="UP000243250"/>
    </source>
</evidence>
<name>A0A1I6FSJ9_9EURY</name>
<dbReference type="STRING" id="555875.SAMN04488124_0205"/>
<accession>A0A1I6FSJ9</accession>
<protein>
    <submittedName>
        <fullName evidence="1">Uncharacterized protein</fullName>
    </submittedName>
</protein>
<proteinExistence type="predicted"/>
<reference evidence="2" key="1">
    <citation type="submission" date="2016-10" db="EMBL/GenBank/DDBJ databases">
        <authorList>
            <person name="Varghese N."/>
            <person name="Submissions S."/>
        </authorList>
    </citation>
    <scope>NUCLEOTIDE SEQUENCE [LARGE SCALE GENOMIC DNA]</scope>
    <source>
        <strain evidence="2">CGMCC 1.8711</strain>
    </source>
</reference>
<sequence length="54" mass="6269">MKCHYCDREAAYAAGKDGIRVGLCERHFRERVEELADSEELAALREQIDIDRTE</sequence>
<gene>
    <name evidence="1" type="ORF">SAMN04488124_0205</name>
</gene>
<dbReference type="OrthoDB" id="260547at2157"/>
<dbReference type="InterPro" id="IPR046645">
    <property type="entry name" value="DUF6757"/>
</dbReference>
<dbReference type="EMBL" id="FOYS01000001">
    <property type="protein sequence ID" value="SFR32901.1"/>
    <property type="molecule type" value="Genomic_DNA"/>
</dbReference>
<dbReference type="Pfam" id="PF20542">
    <property type="entry name" value="DUF6757"/>
    <property type="match status" value="1"/>
</dbReference>
<dbReference type="AlphaFoldDB" id="A0A1I6FSJ9"/>
<organism evidence="1 2">
    <name type="scientific">Halogeometricum limi</name>
    <dbReference type="NCBI Taxonomy" id="555875"/>
    <lineage>
        <taxon>Archaea</taxon>
        <taxon>Methanobacteriati</taxon>
        <taxon>Methanobacteriota</taxon>
        <taxon>Stenosarchaea group</taxon>
        <taxon>Halobacteria</taxon>
        <taxon>Halobacteriales</taxon>
        <taxon>Haloferacaceae</taxon>
        <taxon>Halogeometricum</taxon>
    </lineage>
</organism>
<dbReference type="RefSeq" id="WP_175501328.1">
    <property type="nucleotide sequence ID" value="NZ_FOYS01000001.1"/>
</dbReference>
<keyword evidence="2" id="KW-1185">Reference proteome</keyword>
<evidence type="ECO:0000313" key="1">
    <source>
        <dbReference type="EMBL" id="SFR32901.1"/>
    </source>
</evidence>